<dbReference type="InterPro" id="IPR002716">
    <property type="entry name" value="PIN_dom"/>
</dbReference>
<dbReference type="Proteomes" id="UP000267654">
    <property type="component" value="Unassembled WGS sequence"/>
</dbReference>
<dbReference type="InterPro" id="IPR052106">
    <property type="entry name" value="PINc/VapC_TA"/>
</dbReference>
<evidence type="ECO:0000313" key="3">
    <source>
        <dbReference type="Proteomes" id="UP000267654"/>
    </source>
</evidence>
<dbReference type="EMBL" id="QMQB01000264">
    <property type="protein sequence ID" value="RLE11242.1"/>
    <property type="molecule type" value="Genomic_DNA"/>
</dbReference>
<organism evidence="2 3">
    <name type="scientific">Aerophobetes bacterium</name>
    <dbReference type="NCBI Taxonomy" id="2030807"/>
    <lineage>
        <taxon>Bacteria</taxon>
        <taxon>Candidatus Aerophobota</taxon>
    </lineage>
</organism>
<feature type="domain" description="PIN" evidence="1">
    <location>
        <begin position="3"/>
        <end position="126"/>
    </location>
</feature>
<accession>A0A662DAT5</accession>
<dbReference type="Gene3D" id="3.40.50.1010">
    <property type="entry name" value="5'-nuclease"/>
    <property type="match status" value="1"/>
</dbReference>
<evidence type="ECO:0000313" key="2">
    <source>
        <dbReference type="EMBL" id="RLE11242.1"/>
    </source>
</evidence>
<sequence length="133" mass="15639">MRFIDTNLFLRYFTRDEEEKAQKVLALLKRVEKNEEKATTSPLVIFETIFTLESFYKIPKKEIKELMLPILNLRGLKLPDKGIYQQALDAYAKKNISFTDAFNATFCLKKGIKEIYSYDEDFDKIEGIKRITP</sequence>
<reference evidence="2 3" key="1">
    <citation type="submission" date="2018-06" db="EMBL/GenBank/DDBJ databases">
        <title>Extensive metabolic versatility and redundancy in microbially diverse, dynamic hydrothermal sediments.</title>
        <authorList>
            <person name="Dombrowski N."/>
            <person name="Teske A."/>
            <person name="Baker B.J."/>
        </authorList>
    </citation>
    <scope>NUCLEOTIDE SEQUENCE [LARGE SCALE GENOMIC DNA]</scope>
    <source>
        <strain evidence="2">B19_G9</strain>
    </source>
</reference>
<dbReference type="PANTHER" id="PTHR38826">
    <property type="entry name" value="RIBONUCLEASE VAPC13"/>
    <property type="match status" value="1"/>
</dbReference>
<evidence type="ECO:0000259" key="1">
    <source>
        <dbReference type="Pfam" id="PF01850"/>
    </source>
</evidence>
<comment type="caution">
    <text evidence="2">The sequence shown here is derived from an EMBL/GenBank/DDBJ whole genome shotgun (WGS) entry which is preliminary data.</text>
</comment>
<dbReference type="InterPro" id="IPR029060">
    <property type="entry name" value="PIN-like_dom_sf"/>
</dbReference>
<dbReference type="SUPFAM" id="SSF88723">
    <property type="entry name" value="PIN domain-like"/>
    <property type="match status" value="1"/>
</dbReference>
<protein>
    <submittedName>
        <fullName evidence="2">Pilus assembly protein</fullName>
    </submittedName>
</protein>
<dbReference type="Pfam" id="PF01850">
    <property type="entry name" value="PIN"/>
    <property type="match status" value="1"/>
</dbReference>
<proteinExistence type="predicted"/>
<gene>
    <name evidence="2" type="ORF">DRI96_06545</name>
</gene>
<dbReference type="AlphaFoldDB" id="A0A662DAT5"/>
<name>A0A662DAT5_UNCAE</name>
<dbReference type="PANTHER" id="PTHR38826:SF5">
    <property type="entry name" value="RIBONUCLEASE VAPC13"/>
    <property type="match status" value="1"/>
</dbReference>